<dbReference type="PANTHER" id="PTHR30383">
    <property type="entry name" value="THIOESTERASE 1/PROTEASE 1/LYSOPHOSPHOLIPASE L1"/>
    <property type="match status" value="1"/>
</dbReference>
<sequence>MRLRHLSILFAAMALSACGGAQDAAPSTEAEASQQTPAADIAVEGPERRILAFGDSLFAGYGLEENEGYPEQLEDALRKDGINARVIDAGVSGDTSAAGLQRLAFTLDAQEVKPDLVILELGGNDMLRGIQPGQTRANFEAMLQELSQREIPVLLMGMRAPPNYGPEYQQQFDSLYSELASQYDAALIPFWLESIYEDHSLFLDDRIHPTADGIAALVRNTMGDVEKALPPKP</sequence>
<dbReference type="PANTHER" id="PTHR30383:SF24">
    <property type="entry name" value="THIOESTERASE 1_PROTEASE 1_LYSOPHOSPHOLIPASE L1"/>
    <property type="match status" value="1"/>
</dbReference>
<dbReference type="InterPro" id="IPR036514">
    <property type="entry name" value="SGNH_hydro_sf"/>
</dbReference>
<feature type="domain" description="SGNH hydrolase-type esterase" evidence="2">
    <location>
        <begin position="52"/>
        <end position="213"/>
    </location>
</feature>
<evidence type="ECO:0000256" key="1">
    <source>
        <dbReference type="SAM" id="SignalP"/>
    </source>
</evidence>
<dbReference type="RefSeq" id="WP_221598602.1">
    <property type="nucleotide sequence ID" value="NZ_JAIGNQ010000004.1"/>
</dbReference>
<dbReference type="Gene3D" id="3.40.50.1110">
    <property type="entry name" value="SGNH hydrolase"/>
    <property type="match status" value="1"/>
</dbReference>
<protein>
    <submittedName>
        <fullName evidence="3">Arylesterase</fullName>
    </submittedName>
</protein>
<accession>A0ABS7JJ06</accession>
<feature type="chain" id="PRO_5045876909" evidence="1">
    <location>
        <begin position="22"/>
        <end position="233"/>
    </location>
</feature>
<name>A0ABS7JJ06_9SPHN</name>
<proteinExistence type="predicted"/>
<feature type="signal peptide" evidence="1">
    <location>
        <begin position="1"/>
        <end position="21"/>
    </location>
</feature>
<evidence type="ECO:0000313" key="3">
    <source>
        <dbReference type="EMBL" id="MBX7489441.1"/>
    </source>
</evidence>
<evidence type="ECO:0000259" key="2">
    <source>
        <dbReference type="Pfam" id="PF13472"/>
    </source>
</evidence>
<dbReference type="PROSITE" id="PS51257">
    <property type="entry name" value="PROKAR_LIPOPROTEIN"/>
    <property type="match status" value="1"/>
</dbReference>
<evidence type="ECO:0000313" key="4">
    <source>
        <dbReference type="Proteomes" id="UP000776651"/>
    </source>
</evidence>
<dbReference type="InterPro" id="IPR051532">
    <property type="entry name" value="Ester_Hydrolysis_Enzymes"/>
</dbReference>
<gene>
    <name evidence="3" type="ORF">K3177_13040</name>
</gene>
<dbReference type="CDD" id="cd01822">
    <property type="entry name" value="Lysophospholipase_L1_like"/>
    <property type="match status" value="1"/>
</dbReference>
<dbReference type="Proteomes" id="UP000776651">
    <property type="component" value="Unassembled WGS sequence"/>
</dbReference>
<reference evidence="3 4" key="1">
    <citation type="submission" date="2021-08" db="EMBL/GenBank/DDBJ databases">
        <title>Comparative Genomics Analysis of the Genus Qipengyuania Reveals Extensive Genetic Diversity and Metabolic Versatility, Including the Description of Fifteen Novel Species.</title>
        <authorList>
            <person name="Liu Y."/>
        </authorList>
    </citation>
    <scope>NUCLEOTIDE SEQUENCE [LARGE SCALE GENOMIC DNA]</scope>
    <source>
        <strain evidence="3 4">GH25</strain>
    </source>
</reference>
<organism evidence="3 4">
    <name type="scientific">Qipengyuania pacifica</name>
    <dbReference type="NCBI Taxonomy" id="2860199"/>
    <lineage>
        <taxon>Bacteria</taxon>
        <taxon>Pseudomonadati</taxon>
        <taxon>Pseudomonadota</taxon>
        <taxon>Alphaproteobacteria</taxon>
        <taxon>Sphingomonadales</taxon>
        <taxon>Erythrobacteraceae</taxon>
        <taxon>Qipengyuania</taxon>
    </lineage>
</organism>
<keyword evidence="1" id="KW-0732">Signal</keyword>
<dbReference type="Pfam" id="PF13472">
    <property type="entry name" value="Lipase_GDSL_2"/>
    <property type="match status" value="1"/>
</dbReference>
<comment type="caution">
    <text evidence="3">The sequence shown here is derived from an EMBL/GenBank/DDBJ whole genome shotgun (WGS) entry which is preliminary data.</text>
</comment>
<dbReference type="InterPro" id="IPR013830">
    <property type="entry name" value="SGNH_hydro"/>
</dbReference>
<dbReference type="EMBL" id="JAIGNQ010000004">
    <property type="protein sequence ID" value="MBX7489441.1"/>
    <property type="molecule type" value="Genomic_DNA"/>
</dbReference>
<dbReference type="SUPFAM" id="SSF52266">
    <property type="entry name" value="SGNH hydrolase"/>
    <property type="match status" value="1"/>
</dbReference>
<keyword evidence="4" id="KW-1185">Reference proteome</keyword>